<name>A0A5C6AP18_9BACT</name>
<dbReference type="SMART" id="SM00028">
    <property type="entry name" value="TPR"/>
    <property type="match status" value="8"/>
</dbReference>
<sequence length="1591" mass="177540">MTDQQRVMGEKRAQRSVRWELNLPWLFWSLAIALLVFLVAIGLYWFQSQQITSSILAKADQARENEDWEKQLLWLSRYRLLDPTNTDALVAYAKAANLAADAPPANRLDQVERSRKSLRDALASLADQDSTPEIVAQQAELRRLLIKRLMQYGPRYADEAERQIVLLAAPNDDVQMLRAMAFARIGQSASEQADKREPDKFFQDSDFWLWLSQQPLGVVTSMAWQANPTDIGLATSLIDQCIGSPELFGSTETGDAIDPTQMAKRVIEQLQTQTQNGQAQWVIYRYLQQTQPKSAGDHLQKLVPPALKRLQDHVAQLSAVETAALTTTESANESSPAIPAPILSTASAVDLYEPRWDYDLVLESTQPALQSAATQEIQVTAGDRLDALMAMPDMAVPSPMVESAYVSRGRLYWNTDETEQAISIWKDGIERLGDNSLNLQLIYTGAVAEKGTVAEASESADRLADLVRRQSLALMGPEGARYSQSERTTFRKQLDTATWMTQLIRGQIALREGHLSVAIDQLQTALDSQFPISDSERVRAAILLAQAFEKRETWDLAATAYERAISLSPADNQFRVNAARAWALAGDSNRSRQQWQAIDGASIPLLIARAQALLSVQMSLPPAKRDFVAINRSLETIREQLRSVPDDQEKARSELQAQLELLTLAIPDSDDGQQREQAIERLESLSDRFPQSAQMQSVAALTLASAGRPERSEAALNRLLKIVGTESYQYQQTLARTLVARGMHDEAVRGLVEHAKAVVTDADVSLTLAADIAQVRQQNQLAYQLLQQIPETQLTADTLFRLFSLSLTQGAKPTANEADGDRIKDAMQWENKLKKFEGDDGAWWRLARASRLMYQWDRMNENDPKRYDLIKQASELQTFIRNARPRWGMGLALEGYIAARQGEPIRAIDALRRGIDSGDRRVSSILLLIDQLNKANRVAEADAELMRFESIMDTDSNLTALAVAIAAKKGDYTQGLELARAGANSNPHDTSVWLILGQTAARAAQATEQPDARKKLVGEAKNAYDRALSESNDSSLAAYQLRVRLQATFYGNKEVRLELQQALKSNVSEPMRSLFVGLAYSELKDFETALPILQRAVKIAPNDPDVFIALAEFYRLGRDDAKSIEMLEKAYSLAPTRTDVRNKLALAVALRDGAEVPWQRLDQLLRGESGGTDQNELLHALILINRGDEKRQEQAAQILNELIRVGGPVSDDAMRMLAALERRRWLSGEPESDESRRAFAEARRLYTALTRRPNPAPMDLYRFADLLLRADQTTEVEGLADKLDAITGGSPIGLDIRLRLAKKLGQEEKAAELAKQWAQQAVESGTMLQAGAWETTGRTLSNLGYHDQALEWLERAYDENPDTFRVFVIALSRARKFDRAIEICKTNYKSKGQPDAVALLADVMIISGDFMTVPEEIEAIFTDALAKHESVPRLVESIGSLRLAQERYPESVALYERAIELAPDNGRILNNLAMALSEIPGREPMALPRIRKAIDLYGRSPELLDTQGLVLLRNDKVDEATKVLREAMASSDDPRYRFHLLMALMRSGDKVQSRAVWAQLDVTALKTAVLTPAERRDFALMQEQFGARRTP</sequence>
<dbReference type="Pfam" id="PF13432">
    <property type="entry name" value="TPR_16"/>
    <property type="match status" value="3"/>
</dbReference>
<keyword evidence="1" id="KW-0802">TPR repeat</keyword>
<dbReference type="PANTHER" id="PTHR12558">
    <property type="entry name" value="CELL DIVISION CYCLE 16,23,27"/>
    <property type="match status" value="1"/>
</dbReference>
<dbReference type="Gene3D" id="1.25.40.10">
    <property type="entry name" value="Tetratricopeptide repeat domain"/>
    <property type="match status" value="5"/>
</dbReference>
<dbReference type="Proteomes" id="UP000320176">
    <property type="component" value="Unassembled WGS sequence"/>
</dbReference>
<accession>A0A5C6AP18</accession>
<dbReference type="InterPro" id="IPR011990">
    <property type="entry name" value="TPR-like_helical_dom_sf"/>
</dbReference>
<feature type="repeat" description="TPR" evidence="1">
    <location>
        <begin position="538"/>
        <end position="571"/>
    </location>
</feature>
<proteinExistence type="predicted"/>
<dbReference type="SUPFAM" id="SSF48452">
    <property type="entry name" value="TPR-like"/>
    <property type="match status" value="3"/>
</dbReference>
<feature type="repeat" description="TPR" evidence="1">
    <location>
        <begin position="1432"/>
        <end position="1465"/>
    </location>
</feature>
<organism evidence="3 4">
    <name type="scientific">Stieleria varia</name>
    <dbReference type="NCBI Taxonomy" id="2528005"/>
    <lineage>
        <taxon>Bacteria</taxon>
        <taxon>Pseudomonadati</taxon>
        <taxon>Planctomycetota</taxon>
        <taxon>Planctomycetia</taxon>
        <taxon>Pirellulales</taxon>
        <taxon>Pirellulaceae</taxon>
        <taxon>Stieleria</taxon>
    </lineage>
</organism>
<protein>
    <submittedName>
        <fullName evidence="3">Tetratricopeptide repeat protein</fullName>
    </submittedName>
</protein>
<keyword evidence="2" id="KW-1133">Transmembrane helix</keyword>
<evidence type="ECO:0000256" key="1">
    <source>
        <dbReference type="PROSITE-ProRule" id="PRU00339"/>
    </source>
</evidence>
<keyword evidence="4" id="KW-1185">Reference proteome</keyword>
<dbReference type="OrthoDB" id="221446at2"/>
<dbReference type="EMBL" id="SJPN01000005">
    <property type="protein sequence ID" value="TWU01257.1"/>
    <property type="molecule type" value="Genomic_DNA"/>
</dbReference>
<keyword evidence="2" id="KW-0812">Transmembrane</keyword>
<evidence type="ECO:0000256" key="2">
    <source>
        <dbReference type="SAM" id="Phobius"/>
    </source>
</evidence>
<evidence type="ECO:0000313" key="4">
    <source>
        <dbReference type="Proteomes" id="UP000320176"/>
    </source>
</evidence>
<feature type="transmembrane region" description="Helical" evidence="2">
    <location>
        <begin position="21"/>
        <end position="46"/>
    </location>
</feature>
<dbReference type="InterPro" id="IPR019734">
    <property type="entry name" value="TPR_rpt"/>
</dbReference>
<dbReference type="PROSITE" id="PS50005">
    <property type="entry name" value="TPR"/>
    <property type="match status" value="4"/>
</dbReference>
<reference evidence="3 4" key="1">
    <citation type="submission" date="2019-02" db="EMBL/GenBank/DDBJ databases">
        <title>Deep-cultivation of Planctomycetes and their phenomic and genomic characterization uncovers novel biology.</title>
        <authorList>
            <person name="Wiegand S."/>
            <person name="Jogler M."/>
            <person name="Boedeker C."/>
            <person name="Pinto D."/>
            <person name="Vollmers J."/>
            <person name="Rivas-Marin E."/>
            <person name="Kohn T."/>
            <person name="Peeters S.H."/>
            <person name="Heuer A."/>
            <person name="Rast P."/>
            <person name="Oberbeckmann S."/>
            <person name="Bunk B."/>
            <person name="Jeske O."/>
            <person name="Meyerdierks A."/>
            <person name="Storesund J.E."/>
            <person name="Kallscheuer N."/>
            <person name="Luecker S."/>
            <person name="Lage O.M."/>
            <person name="Pohl T."/>
            <person name="Merkel B.J."/>
            <person name="Hornburger P."/>
            <person name="Mueller R.-W."/>
            <person name="Bruemmer F."/>
            <person name="Labrenz M."/>
            <person name="Spormann A.M."/>
            <person name="Op Den Camp H."/>
            <person name="Overmann J."/>
            <person name="Amann R."/>
            <person name="Jetten M.S.M."/>
            <person name="Mascher T."/>
            <person name="Medema M.H."/>
            <person name="Devos D.P."/>
            <person name="Kaster A.-K."/>
            <person name="Ovreas L."/>
            <person name="Rohde M."/>
            <person name="Galperin M.Y."/>
            <person name="Jogler C."/>
        </authorList>
    </citation>
    <scope>NUCLEOTIDE SEQUENCE [LARGE SCALE GENOMIC DNA]</scope>
    <source>
        <strain evidence="3 4">Pla52n</strain>
    </source>
</reference>
<dbReference type="PANTHER" id="PTHR12558:SF13">
    <property type="entry name" value="CELL DIVISION CYCLE PROTEIN 27 HOMOLOG"/>
    <property type="match status" value="1"/>
</dbReference>
<dbReference type="RefSeq" id="WP_146521705.1">
    <property type="nucleotide sequence ID" value="NZ_CP151726.1"/>
</dbReference>
<evidence type="ECO:0000313" key="3">
    <source>
        <dbReference type="EMBL" id="TWU01257.1"/>
    </source>
</evidence>
<dbReference type="Pfam" id="PF13181">
    <property type="entry name" value="TPR_8"/>
    <property type="match status" value="2"/>
</dbReference>
<gene>
    <name evidence="3" type="ORF">Pla52n_46310</name>
</gene>
<feature type="repeat" description="TPR" evidence="1">
    <location>
        <begin position="1070"/>
        <end position="1103"/>
    </location>
</feature>
<feature type="repeat" description="TPR" evidence="1">
    <location>
        <begin position="1330"/>
        <end position="1363"/>
    </location>
</feature>
<keyword evidence="2" id="KW-0472">Membrane</keyword>
<comment type="caution">
    <text evidence="3">The sequence shown here is derived from an EMBL/GenBank/DDBJ whole genome shotgun (WGS) entry which is preliminary data.</text>
</comment>